<proteinExistence type="predicted"/>
<dbReference type="EMBL" id="BK032824">
    <property type="protein sequence ID" value="DAF62593.1"/>
    <property type="molecule type" value="Genomic_DNA"/>
</dbReference>
<protein>
    <submittedName>
        <fullName evidence="1">Uncharacterized protein</fullName>
    </submittedName>
</protein>
<accession>A0A8S5TH71</accession>
<evidence type="ECO:0000313" key="1">
    <source>
        <dbReference type="EMBL" id="DAF62593.1"/>
    </source>
</evidence>
<name>A0A8S5TH71_9CAUD</name>
<organism evidence="1">
    <name type="scientific">Siphoviridae sp. ct6Ob18</name>
    <dbReference type="NCBI Taxonomy" id="2827783"/>
    <lineage>
        <taxon>Viruses</taxon>
        <taxon>Duplodnaviria</taxon>
        <taxon>Heunggongvirae</taxon>
        <taxon>Uroviricota</taxon>
        <taxon>Caudoviricetes</taxon>
    </lineage>
</organism>
<reference evidence="1" key="1">
    <citation type="journal article" date="2021" name="Proc. Natl. Acad. Sci. U.S.A.">
        <title>A Catalog of Tens of Thousands of Viruses from Human Metagenomes Reveals Hidden Associations with Chronic Diseases.</title>
        <authorList>
            <person name="Tisza M.J."/>
            <person name="Buck C.B."/>
        </authorList>
    </citation>
    <scope>NUCLEOTIDE SEQUENCE</scope>
    <source>
        <strain evidence="1">Ct6Ob18</strain>
    </source>
</reference>
<sequence>MHCGKSEGSYVPAFCTSPGGAIIRPFLIKI</sequence>